<evidence type="ECO:0000313" key="6">
    <source>
        <dbReference type="EMBL" id="KZP28283.1"/>
    </source>
</evidence>
<accession>A0A166RHU3</accession>
<reference evidence="6 7" key="1">
    <citation type="journal article" date="2016" name="Mol. Biol. Evol.">
        <title>Comparative Genomics of Early-Diverging Mushroom-Forming Fungi Provides Insights into the Origins of Lignocellulose Decay Capabilities.</title>
        <authorList>
            <person name="Nagy L.G."/>
            <person name="Riley R."/>
            <person name="Tritt A."/>
            <person name="Adam C."/>
            <person name="Daum C."/>
            <person name="Floudas D."/>
            <person name="Sun H."/>
            <person name="Yadav J.S."/>
            <person name="Pangilinan J."/>
            <person name="Larsson K.H."/>
            <person name="Matsuura K."/>
            <person name="Barry K."/>
            <person name="Labutti K."/>
            <person name="Kuo R."/>
            <person name="Ohm R.A."/>
            <person name="Bhattacharya S.S."/>
            <person name="Shirouzu T."/>
            <person name="Yoshinaga Y."/>
            <person name="Martin F.M."/>
            <person name="Grigoriev I.V."/>
            <person name="Hibbett D.S."/>
        </authorList>
    </citation>
    <scope>NUCLEOTIDE SEQUENCE [LARGE SCALE GENOMIC DNA]</scope>
    <source>
        <strain evidence="6 7">CBS 109695</strain>
    </source>
</reference>
<evidence type="ECO:0000259" key="5">
    <source>
        <dbReference type="Pfam" id="PF01494"/>
    </source>
</evidence>
<feature type="domain" description="FAD-binding" evidence="5">
    <location>
        <begin position="344"/>
        <end position="391"/>
    </location>
</feature>
<evidence type="ECO:0000313" key="7">
    <source>
        <dbReference type="Proteomes" id="UP000076532"/>
    </source>
</evidence>
<keyword evidence="4" id="KW-0503">Monooxygenase</keyword>
<keyword evidence="7" id="KW-1185">Reference proteome</keyword>
<dbReference type="InterPro" id="IPR002938">
    <property type="entry name" value="FAD-bd"/>
</dbReference>
<dbReference type="GO" id="GO:0004497">
    <property type="term" value="F:monooxygenase activity"/>
    <property type="evidence" value="ECO:0007669"/>
    <property type="project" value="UniProtKB-KW"/>
</dbReference>
<dbReference type="Pfam" id="PF13450">
    <property type="entry name" value="NAD_binding_8"/>
    <property type="match status" value="1"/>
</dbReference>
<dbReference type="PANTHER" id="PTHR47178">
    <property type="entry name" value="MONOOXYGENASE, FAD-BINDING"/>
    <property type="match status" value="1"/>
</dbReference>
<dbReference type="Gene3D" id="3.50.50.60">
    <property type="entry name" value="FAD/NAD(P)-binding domain"/>
    <property type="match status" value="1"/>
</dbReference>
<dbReference type="GO" id="GO:0071949">
    <property type="term" value="F:FAD binding"/>
    <property type="evidence" value="ECO:0007669"/>
    <property type="project" value="InterPro"/>
</dbReference>
<organism evidence="6 7">
    <name type="scientific">Athelia psychrophila</name>
    <dbReference type="NCBI Taxonomy" id="1759441"/>
    <lineage>
        <taxon>Eukaryota</taxon>
        <taxon>Fungi</taxon>
        <taxon>Dikarya</taxon>
        <taxon>Basidiomycota</taxon>
        <taxon>Agaricomycotina</taxon>
        <taxon>Agaricomycetes</taxon>
        <taxon>Agaricomycetidae</taxon>
        <taxon>Atheliales</taxon>
        <taxon>Atheliaceae</taxon>
        <taxon>Athelia</taxon>
    </lineage>
</organism>
<sequence length="427" mass="45155">MSILSSLKPTIIIGGGLGGLCLAQGLKRANLPFRVFERDDNASWRAQGYRIRVNGHGAQALQDTLPTHLWKLFEKTCAVTVPGFTGVSALSGQVTASSMQGGGGPPMPGPDIGPYTVDRTTLRGLLMLDLAPEEIEFGKEFTHYTLDVDDASVGTGTSASTTITAHFSDGSSFTGGLVVGADGLRSRVRREYQPDHVPIDTDGRAIYGKTPLTPAFTAQFPADALRNITLITSPTPPAVSVSIFLEPIRFPPAATASAVQAGLPTVSDYVYWVLASRSKTFGISDKELFALDHAQTAALSLSLTKDYAPSLRALLELQSVSNTSALRVGSFKPAIPVWGPKAYVTLLGDAVHAMSPSGGVGANTALRDAKRLCEALVAGEGRLTETAMGEYEDGMREYARVAIEGSAHGGKRIFGQPPFEECSALEL</sequence>
<gene>
    <name evidence="6" type="ORF">FIBSPDRAFT_852786</name>
</gene>
<keyword evidence="1" id="KW-0285">Flavoprotein</keyword>
<dbReference type="PANTHER" id="PTHR47178:SF5">
    <property type="entry name" value="FAD-BINDING DOMAIN-CONTAINING PROTEIN"/>
    <property type="match status" value="1"/>
</dbReference>
<dbReference type="STRING" id="436010.A0A166RHU3"/>
<keyword evidence="2" id="KW-0274">FAD</keyword>
<name>A0A166RHU3_9AGAM</name>
<dbReference type="PRINTS" id="PR00420">
    <property type="entry name" value="RNGMNOXGNASE"/>
</dbReference>
<evidence type="ECO:0000256" key="1">
    <source>
        <dbReference type="ARBA" id="ARBA00022630"/>
    </source>
</evidence>
<evidence type="ECO:0000256" key="2">
    <source>
        <dbReference type="ARBA" id="ARBA00022827"/>
    </source>
</evidence>
<dbReference type="InterPro" id="IPR036188">
    <property type="entry name" value="FAD/NAD-bd_sf"/>
</dbReference>
<evidence type="ECO:0000256" key="4">
    <source>
        <dbReference type="ARBA" id="ARBA00023033"/>
    </source>
</evidence>
<dbReference type="AlphaFoldDB" id="A0A166RHU3"/>
<dbReference type="SUPFAM" id="SSF51905">
    <property type="entry name" value="FAD/NAD(P)-binding domain"/>
    <property type="match status" value="1"/>
</dbReference>
<evidence type="ECO:0000256" key="3">
    <source>
        <dbReference type="ARBA" id="ARBA00023002"/>
    </source>
</evidence>
<keyword evidence="3" id="KW-0560">Oxidoreductase</keyword>
<protein>
    <submittedName>
        <fullName evidence="6">2-polyprenyl-6-methoxyphenol hydroxylase</fullName>
    </submittedName>
</protein>
<dbReference type="OrthoDB" id="655030at2759"/>
<dbReference type="Pfam" id="PF01494">
    <property type="entry name" value="FAD_binding_3"/>
    <property type="match status" value="1"/>
</dbReference>
<proteinExistence type="predicted"/>
<dbReference type="EMBL" id="KV417504">
    <property type="protein sequence ID" value="KZP28283.1"/>
    <property type="molecule type" value="Genomic_DNA"/>
</dbReference>
<dbReference type="Proteomes" id="UP000076532">
    <property type="component" value="Unassembled WGS sequence"/>
</dbReference>